<dbReference type="InterPro" id="IPR017853">
    <property type="entry name" value="GH"/>
</dbReference>
<dbReference type="SUPFAM" id="SSF51445">
    <property type="entry name" value="(Trans)glycosidases"/>
    <property type="match status" value="1"/>
</dbReference>
<dbReference type="AlphaFoldDB" id="A0A9D1MWR4"/>
<dbReference type="Gene3D" id="2.60.120.260">
    <property type="entry name" value="Galactose-binding domain-like"/>
    <property type="match status" value="1"/>
</dbReference>
<dbReference type="GO" id="GO:0004553">
    <property type="term" value="F:hydrolase activity, hydrolyzing O-glycosyl compounds"/>
    <property type="evidence" value="ECO:0007669"/>
    <property type="project" value="InterPro"/>
</dbReference>
<evidence type="ECO:0000259" key="5">
    <source>
        <dbReference type="Pfam" id="PF22666"/>
    </source>
</evidence>
<dbReference type="Gene3D" id="3.20.20.80">
    <property type="entry name" value="Glycosidases"/>
    <property type="match status" value="1"/>
</dbReference>
<dbReference type="EMBL" id="DVOC01000048">
    <property type="protein sequence ID" value="HIU90917.1"/>
    <property type="molecule type" value="Genomic_DNA"/>
</dbReference>
<dbReference type="Pfam" id="PF02836">
    <property type="entry name" value="Glyco_hydro_2_C"/>
    <property type="match status" value="1"/>
</dbReference>
<dbReference type="Gene3D" id="2.60.40.10">
    <property type="entry name" value="Immunoglobulins"/>
    <property type="match status" value="1"/>
</dbReference>
<protein>
    <submittedName>
        <fullName evidence="6">Glycoside hydrolase family 2</fullName>
    </submittedName>
</protein>
<dbReference type="InterPro" id="IPR008979">
    <property type="entry name" value="Galactose-bd-like_sf"/>
</dbReference>
<feature type="domain" description="Beta-mannosidase-like galactose-binding" evidence="5">
    <location>
        <begin position="79"/>
        <end position="159"/>
    </location>
</feature>
<dbReference type="Proteomes" id="UP000886852">
    <property type="component" value="Unassembled WGS sequence"/>
</dbReference>
<dbReference type="InterPro" id="IPR051913">
    <property type="entry name" value="GH2_Domain-Containing"/>
</dbReference>
<dbReference type="InterPro" id="IPR013783">
    <property type="entry name" value="Ig-like_fold"/>
</dbReference>
<evidence type="ECO:0000313" key="6">
    <source>
        <dbReference type="EMBL" id="HIU90917.1"/>
    </source>
</evidence>
<comment type="similarity">
    <text evidence="1">Belongs to the glycosyl hydrolase 2 family.</text>
</comment>
<keyword evidence="2 6" id="KW-0378">Hydrolase</keyword>
<dbReference type="InterPro" id="IPR054593">
    <property type="entry name" value="Beta-mannosidase-like_N2"/>
</dbReference>
<dbReference type="SUPFAM" id="SSF49303">
    <property type="entry name" value="beta-Galactosidase/glucuronidase domain"/>
    <property type="match status" value="1"/>
</dbReference>
<sequence>MALQKLTTQWSDVGDKPLQEYPRPQFRRQSYLNLNGWWQYAFTKIDEQPQRYDGNILVPFSPESALSGVNRQLKPNEFLWYRTEFSLPNSFNKGLVFLNFGAVDSVCEVYFNGRLACRHEGGYNAFSVDVTSLLLPRNTLVVKVTDATETSWRTRGKQTLKRKGMWYTAQSGIWQTVWLESVPSQYIRGVRITPDCDNACVTVETDCNFDEPVTAIIMKDGEEIAKADGKGAVTVRFPDGFRFWSPEDPFLYDLKIISRRDTVDSYFAMRKFGMQKINGKVRLTLNGKPYFQNGLLDQGYWSDGLYTAPSDEAMIYDITAMKQLGFNMLRKHIKVEPMRWYYHCDRLGMLVWQDMPSGGTRQRKWVTMALPFVGINKLKDSSYRMFSREEKESRNAFLREYGEMLNQLYNCPCICAWVPFNEGWGQFDAAKVAKITKEFDDTRYVDHASGWHDQGAGDFLSMHVYFKRVRLKTEGRRATVLSEFGGYSYMDKAHSFNPDRTYSYKLFPDRQSFNQGVRKLYEEEVIAKIPQGLCAAVYTQVSDVEEEVNGLLTYDRKVLKIDADMMRDINEKIKNAKL</sequence>
<dbReference type="PANTHER" id="PTHR42732">
    <property type="entry name" value="BETA-GALACTOSIDASE"/>
    <property type="match status" value="1"/>
</dbReference>
<name>A0A9D1MWR4_9BACT</name>
<evidence type="ECO:0000313" key="7">
    <source>
        <dbReference type="Proteomes" id="UP000886852"/>
    </source>
</evidence>
<keyword evidence="3" id="KW-0326">Glycosidase</keyword>
<organism evidence="6 7">
    <name type="scientific">Candidatus Fimimonas merdipullorum</name>
    <dbReference type="NCBI Taxonomy" id="2840822"/>
    <lineage>
        <taxon>Bacteria</taxon>
        <taxon>Pseudomonadati</taxon>
        <taxon>Myxococcota</taxon>
        <taxon>Myxococcia</taxon>
        <taxon>Myxococcales</taxon>
        <taxon>Cystobacterineae</taxon>
        <taxon>Myxococcaceae</taxon>
        <taxon>Myxococcaceae incertae sedis</taxon>
        <taxon>Candidatus Fimimonas</taxon>
    </lineage>
</organism>
<dbReference type="Pfam" id="PF22666">
    <property type="entry name" value="Glyco_hydro_2_N2"/>
    <property type="match status" value="1"/>
</dbReference>
<reference evidence="6" key="1">
    <citation type="submission" date="2020-10" db="EMBL/GenBank/DDBJ databases">
        <authorList>
            <person name="Gilroy R."/>
        </authorList>
    </citation>
    <scope>NUCLEOTIDE SEQUENCE</scope>
    <source>
        <strain evidence="6">ChiHjej12B11-7776</strain>
    </source>
</reference>
<comment type="caution">
    <text evidence="6">The sequence shown here is derived from an EMBL/GenBank/DDBJ whole genome shotgun (WGS) entry which is preliminary data.</text>
</comment>
<evidence type="ECO:0000256" key="3">
    <source>
        <dbReference type="ARBA" id="ARBA00023295"/>
    </source>
</evidence>
<gene>
    <name evidence="6" type="ORF">IAC72_02745</name>
</gene>
<reference evidence="6" key="2">
    <citation type="journal article" date="2021" name="PeerJ">
        <title>Extensive microbial diversity within the chicken gut microbiome revealed by metagenomics and culture.</title>
        <authorList>
            <person name="Gilroy R."/>
            <person name="Ravi A."/>
            <person name="Getino M."/>
            <person name="Pursley I."/>
            <person name="Horton D.L."/>
            <person name="Alikhan N.F."/>
            <person name="Baker D."/>
            <person name="Gharbi K."/>
            <person name="Hall N."/>
            <person name="Watson M."/>
            <person name="Adriaenssens E.M."/>
            <person name="Foster-Nyarko E."/>
            <person name="Jarju S."/>
            <person name="Secka A."/>
            <person name="Antonio M."/>
            <person name="Oren A."/>
            <person name="Chaudhuri R.R."/>
            <person name="La Ragione R."/>
            <person name="Hildebrand F."/>
            <person name="Pallen M.J."/>
        </authorList>
    </citation>
    <scope>NUCLEOTIDE SEQUENCE</scope>
    <source>
        <strain evidence="6">ChiHjej12B11-7776</strain>
    </source>
</reference>
<dbReference type="InterPro" id="IPR006103">
    <property type="entry name" value="Glyco_hydro_2_cat"/>
</dbReference>
<proteinExistence type="inferred from homology"/>
<feature type="domain" description="Glycoside hydrolase family 2 catalytic" evidence="4">
    <location>
        <begin position="283"/>
        <end position="456"/>
    </location>
</feature>
<evidence type="ECO:0000256" key="1">
    <source>
        <dbReference type="ARBA" id="ARBA00007401"/>
    </source>
</evidence>
<accession>A0A9D1MWR4</accession>
<evidence type="ECO:0000256" key="2">
    <source>
        <dbReference type="ARBA" id="ARBA00022801"/>
    </source>
</evidence>
<evidence type="ECO:0000259" key="4">
    <source>
        <dbReference type="Pfam" id="PF02836"/>
    </source>
</evidence>
<dbReference type="PANTHER" id="PTHR42732:SF2">
    <property type="entry name" value="BETA-MANNOSIDASE"/>
    <property type="match status" value="1"/>
</dbReference>
<dbReference type="InterPro" id="IPR036156">
    <property type="entry name" value="Beta-gal/glucu_dom_sf"/>
</dbReference>
<dbReference type="GO" id="GO:0005975">
    <property type="term" value="P:carbohydrate metabolic process"/>
    <property type="evidence" value="ECO:0007669"/>
    <property type="project" value="InterPro"/>
</dbReference>
<dbReference type="SUPFAM" id="SSF49785">
    <property type="entry name" value="Galactose-binding domain-like"/>
    <property type="match status" value="1"/>
</dbReference>